<evidence type="ECO:0000313" key="2">
    <source>
        <dbReference type="EMBL" id="RPF53365.1"/>
    </source>
</evidence>
<evidence type="ECO:0000313" key="3">
    <source>
        <dbReference type="Proteomes" id="UP000276443"/>
    </source>
</evidence>
<proteinExistence type="predicted"/>
<dbReference type="EMBL" id="RKRF01000009">
    <property type="protein sequence ID" value="RPF53365.1"/>
    <property type="molecule type" value="Genomic_DNA"/>
</dbReference>
<organism evidence="2 3">
    <name type="scientific">Aquisalibacillus elongatus</name>
    <dbReference type="NCBI Taxonomy" id="485577"/>
    <lineage>
        <taxon>Bacteria</taxon>
        <taxon>Bacillati</taxon>
        <taxon>Bacillota</taxon>
        <taxon>Bacilli</taxon>
        <taxon>Bacillales</taxon>
        <taxon>Bacillaceae</taxon>
        <taxon>Aquisalibacillus</taxon>
    </lineage>
</organism>
<dbReference type="OrthoDB" id="2327485at2"/>
<comment type="caution">
    <text evidence="2">The sequence shown here is derived from an EMBL/GenBank/DDBJ whole genome shotgun (WGS) entry which is preliminary data.</text>
</comment>
<dbReference type="InterPro" id="IPR005151">
    <property type="entry name" value="Tail-specific_protease"/>
</dbReference>
<dbReference type="InterPro" id="IPR029045">
    <property type="entry name" value="ClpP/crotonase-like_dom_sf"/>
</dbReference>
<protein>
    <submittedName>
        <fullName evidence="2">C-terminal processing protease CtpA/Prc</fullName>
    </submittedName>
</protein>
<keyword evidence="2" id="KW-0378">Hydrolase</keyword>
<gene>
    <name evidence="2" type="ORF">EDC24_1864</name>
</gene>
<evidence type="ECO:0000259" key="1">
    <source>
        <dbReference type="Pfam" id="PF03572"/>
    </source>
</evidence>
<dbReference type="Gene3D" id="3.90.226.10">
    <property type="entry name" value="2-enoyl-CoA Hydratase, Chain A, domain 1"/>
    <property type="match status" value="1"/>
</dbReference>
<keyword evidence="2" id="KW-0645">Protease</keyword>
<dbReference type="RefSeq" id="WP_124221851.1">
    <property type="nucleotide sequence ID" value="NZ_RKRF01000009.1"/>
</dbReference>
<dbReference type="SUPFAM" id="SSF52096">
    <property type="entry name" value="ClpP/crotonase"/>
    <property type="match status" value="1"/>
</dbReference>
<keyword evidence="3" id="KW-1185">Reference proteome</keyword>
<feature type="domain" description="Tail specific protease" evidence="1">
    <location>
        <begin position="175"/>
        <end position="392"/>
    </location>
</feature>
<dbReference type="Pfam" id="PF03572">
    <property type="entry name" value="Peptidase_S41"/>
    <property type="match status" value="1"/>
</dbReference>
<dbReference type="Gene3D" id="3.30.750.44">
    <property type="match status" value="1"/>
</dbReference>
<dbReference type="AlphaFoldDB" id="A0A3N5C5B4"/>
<dbReference type="Proteomes" id="UP000276443">
    <property type="component" value="Unassembled WGS sequence"/>
</dbReference>
<sequence>MYEQIFEEIVDIVHHDYSGCEDKEGWDEPDIYKQKIQQIQTNHEFVNLVEDYLADFQDPHMSFRLIGDEKNQDVGFRVRRFNDVLYVTEIVGESRLEIGDRIIALDNKSVIDLCESHKKYLYEKPAERENWRPILNLHQIATVEKTTGETVEMDIRQYKKVDYKPEYSFEQLNEDTAYLKITDFLDPDAINELIKEHETSLNDSDFLIVDVRKNLGGTDSAFNELLPYIFPKGETKLEFVEDYVQFFNTTNRNADLTIQFIQEYLEQVDDPQFKKSAQSFIDDWEKNRGKGFISFEEEDPEIEPIYGKENPKKVIVLSDVYCGSAGDVFVEVCKLSEKVTVLGRGTAGVNDYSNLARMKWDDQFELLYPTSKLRRVNDGKGMTGVGILPDIYIPWTPEHLERDVDLKKALDLLES</sequence>
<dbReference type="GO" id="GO:0006508">
    <property type="term" value="P:proteolysis"/>
    <property type="evidence" value="ECO:0007669"/>
    <property type="project" value="UniProtKB-KW"/>
</dbReference>
<reference evidence="2 3" key="1">
    <citation type="submission" date="2018-11" db="EMBL/GenBank/DDBJ databases">
        <title>Genomic Encyclopedia of Type Strains, Phase IV (KMG-IV): sequencing the most valuable type-strain genomes for metagenomic binning, comparative biology and taxonomic classification.</title>
        <authorList>
            <person name="Goeker M."/>
        </authorList>
    </citation>
    <scope>NUCLEOTIDE SEQUENCE [LARGE SCALE GENOMIC DNA]</scope>
    <source>
        <strain evidence="2 3">DSM 18090</strain>
    </source>
</reference>
<accession>A0A3N5C5B4</accession>
<dbReference type="GO" id="GO:0008236">
    <property type="term" value="F:serine-type peptidase activity"/>
    <property type="evidence" value="ECO:0007669"/>
    <property type="project" value="InterPro"/>
</dbReference>
<name>A0A3N5C5B4_9BACI</name>